<dbReference type="PROSITE" id="PS51664">
    <property type="entry name" value="YCAO"/>
    <property type="match status" value="1"/>
</dbReference>
<accession>A0A150TAT2</accession>
<evidence type="ECO:0000259" key="2">
    <source>
        <dbReference type="PROSITE" id="PS51664"/>
    </source>
</evidence>
<dbReference type="Gene3D" id="3.30.1330.230">
    <property type="match status" value="1"/>
</dbReference>
<dbReference type="PANTHER" id="PTHR37809:SF1">
    <property type="entry name" value="RIBOSOMAL PROTEIN S12 METHYLTHIOTRANSFERASE ACCESSORY FACTOR YCAO"/>
    <property type="match status" value="1"/>
</dbReference>
<proteinExistence type="predicted"/>
<evidence type="ECO:0000313" key="4">
    <source>
        <dbReference type="Proteomes" id="UP000075502"/>
    </source>
</evidence>
<dbReference type="AlphaFoldDB" id="A0A150TAT2"/>
<evidence type="ECO:0000256" key="1">
    <source>
        <dbReference type="SAM" id="MobiDB-lite"/>
    </source>
</evidence>
<feature type="region of interest" description="Disordered" evidence="1">
    <location>
        <begin position="114"/>
        <end position="133"/>
    </location>
</feature>
<name>A0A150TAT2_SORCE</name>
<gene>
    <name evidence="3" type="ORF">BE21_55805</name>
</gene>
<dbReference type="EMBL" id="JEME01003224">
    <property type="protein sequence ID" value="KYG01780.1"/>
    <property type="molecule type" value="Genomic_DNA"/>
</dbReference>
<dbReference type="PANTHER" id="PTHR37809">
    <property type="entry name" value="RIBOSOMAL PROTEIN S12 METHYLTHIOTRANSFERASE ACCESSORY FACTOR YCAO"/>
    <property type="match status" value="1"/>
</dbReference>
<sequence>MREIALLRALTEAAQSRLTQIAGSRDDRTPSQYVRQRDPNITAAAREELERPGPRRRFAEGPTFHADTFNADVAWELEQLRAAGVKRAIAVELTRPELGIPVVRVVVPGLEPLSGDRSYVPGARARAQKEQAG</sequence>
<feature type="domain" description="YcaO" evidence="2">
    <location>
        <begin position="1"/>
        <end position="133"/>
    </location>
</feature>
<reference evidence="3 4" key="1">
    <citation type="submission" date="2014-02" db="EMBL/GenBank/DDBJ databases">
        <title>The small core and large imbalanced accessory genome model reveals a collaborative survival strategy of Sorangium cellulosum strains in nature.</title>
        <authorList>
            <person name="Han K."/>
            <person name="Peng R."/>
            <person name="Blom J."/>
            <person name="Li Y.-Z."/>
        </authorList>
    </citation>
    <scope>NUCLEOTIDE SEQUENCE [LARGE SCALE GENOMIC DNA]</scope>
    <source>
        <strain evidence="3 4">So0007-03</strain>
    </source>
</reference>
<organism evidence="3 4">
    <name type="scientific">Sorangium cellulosum</name>
    <name type="common">Polyangium cellulosum</name>
    <dbReference type="NCBI Taxonomy" id="56"/>
    <lineage>
        <taxon>Bacteria</taxon>
        <taxon>Pseudomonadati</taxon>
        <taxon>Myxococcota</taxon>
        <taxon>Polyangia</taxon>
        <taxon>Polyangiales</taxon>
        <taxon>Polyangiaceae</taxon>
        <taxon>Sorangium</taxon>
    </lineage>
</organism>
<protein>
    <recommendedName>
        <fullName evidence="2">YcaO domain-containing protein</fullName>
    </recommendedName>
</protein>
<feature type="region of interest" description="Disordered" evidence="1">
    <location>
        <begin position="19"/>
        <end position="61"/>
    </location>
</feature>
<feature type="compositionally biased region" description="Basic and acidic residues" evidence="1">
    <location>
        <begin position="45"/>
        <end position="59"/>
    </location>
</feature>
<comment type="caution">
    <text evidence="3">The sequence shown here is derived from an EMBL/GenBank/DDBJ whole genome shotgun (WGS) entry which is preliminary data.</text>
</comment>
<dbReference type="Proteomes" id="UP000075502">
    <property type="component" value="Unassembled WGS sequence"/>
</dbReference>
<evidence type="ECO:0000313" key="3">
    <source>
        <dbReference type="EMBL" id="KYG01780.1"/>
    </source>
</evidence>
<dbReference type="Pfam" id="PF02624">
    <property type="entry name" value="YcaO"/>
    <property type="match status" value="1"/>
</dbReference>
<dbReference type="InterPro" id="IPR003776">
    <property type="entry name" value="YcaO-like_dom"/>
</dbReference>